<dbReference type="RefSeq" id="XP_035680954.1">
    <property type="nucleotide sequence ID" value="XM_035825061.1"/>
</dbReference>
<dbReference type="PROSITE" id="PS50088">
    <property type="entry name" value="ANK_REPEAT"/>
    <property type="match status" value="1"/>
</dbReference>
<keyword evidence="4" id="KW-0472">Membrane</keyword>
<evidence type="ECO:0000313" key="5">
    <source>
        <dbReference type="Proteomes" id="UP000001554"/>
    </source>
</evidence>
<dbReference type="SMART" id="SM00248">
    <property type="entry name" value="ANK"/>
    <property type="match status" value="4"/>
</dbReference>
<proteinExistence type="predicted"/>
<dbReference type="GO" id="GO:0004861">
    <property type="term" value="F:cyclin-dependent protein serine/threonine kinase inhibitor activity"/>
    <property type="evidence" value="ECO:0000318"/>
    <property type="project" value="GO_Central"/>
</dbReference>
<reference evidence="6" key="2">
    <citation type="submission" date="2025-08" db="UniProtKB">
        <authorList>
            <consortium name="RefSeq"/>
        </authorList>
    </citation>
    <scope>IDENTIFICATION</scope>
    <source>
        <strain evidence="6">S238N-H82</strain>
        <tissue evidence="6">Testes</tissue>
    </source>
</reference>
<dbReference type="InterPro" id="IPR036770">
    <property type="entry name" value="Ankyrin_rpt-contain_sf"/>
</dbReference>
<dbReference type="PROSITE" id="PS50297">
    <property type="entry name" value="ANK_REP_REGION"/>
    <property type="match status" value="1"/>
</dbReference>
<dbReference type="GO" id="GO:0005634">
    <property type="term" value="C:nucleus"/>
    <property type="evidence" value="ECO:0000318"/>
    <property type="project" value="GO_Central"/>
</dbReference>
<reference evidence="5" key="1">
    <citation type="journal article" date="2020" name="Nat. Ecol. Evol.">
        <title>Deeply conserved synteny resolves early events in vertebrate evolution.</title>
        <authorList>
            <person name="Simakov O."/>
            <person name="Marletaz F."/>
            <person name="Yue J.X."/>
            <person name="O'Connell B."/>
            <person name="Jenkins J."/>
            <person name="Brandt A."/>
            <person name="Calef R."/>
            <person name="Tung C.H."/>
            <person name="Huang T.K."/>
            <person name="Schmutz J."/>
            <person name="Satoh N."/>
            <person name="Yu J.K."/>
            <person name="Putnam N.H."/>
            <person name="Green R.E."/>
            <person name="Rokhsar D.S."/>
        </authorList>
    </citation>
    <scope>NUCLEOTIDE SEQUENCE [LARGE SCALE GENOMIC DNA]</scope>
    <source>
        <strain evidence="5">S238N-H82</strain>
    </source>
</reference>
<keyword evidence="5" id="KW-1185">Reference proteome</keyword>
<evidence type="ECO:0000256" key="2">
    <source>
        <dbReference type="ARBA" id="ARBA00023043"/>
    </source>
</evidence>
<dbReference type="GeneID" id="118418917"/>
<dbReference type="PANTHER" id="PTHR24201">
    <property type="entry name" value="ANK_REP_REGION DOMAIN-CONTAINING PROTEIN"/>
    <property type="match status" value="1"/>
</dbReference>
<dbReference type="Proteomes" id="UP000001554">
    <property type="component" value="Chromosome 7"/>
</dbReference>
<protein>
    <submittedName>
        <fullName evidence="6">Ankyrin repeat domain-containing protein 46-like</fullName>
    </submittedName>
</protein>
<keyword evidence="4" id="KW-1133">Transmembrane helix</keyword>
<feature type="transmembrane region" description="Helical" evidence="4">
    <location>
        <begin position="197"/>
        <end position="215"/>
    </location>
</feature>
<keyword evidence="4" id="KW-0812">Transmembrane</keyword>
<dbReference type="InterPro" id="IPR050776">
    <property type="entry name" value="Ank_Repeat/CDKN_Inhibitor"/>
</dbReference>
<dbReference type="InterPro" id="IPR002110">
    <property type="entry name" value="Ankyrin_rpt"/>
</dbReference>
<dbReference type="AlphaFoldDB" id="A0A9J7LF89"/>
<dbReference type="OrthoDB" id="21416at2759"/>
<organism evidence="5 6">
    <name type="scientific">Branchiostoma floridae</name>
    <name type="common">Florida lancelet</name>
    <name type="synonym">Amphioxus</name>
    <dbReference type="NCBI Taxonomy" id="7739"/>
    <lineage>
        <taxon>Eukaryota</taxon>
        <taxon>Metazoa</taxon>
        <taxon>Chordata</taxon>
        <taxon>Cephalochordata</taxon>
        <taxon>Leptocardii</taxon>
        <taxon>Amphioxiformes</taxon>
        <taxon>Branchiostomatidae</taxon>
        <taxon>Branchiostoma</taxon>
    </lineage>
</organism>
<dbReference type="Gene3D" id="1.25.40.20">
    <property type="entry name" value="Ankyrin repeat-containing domain"/>
    <property type="match status" value="1"/>
</dbReference>
<gene>
    <name evidence="6" type="primary">LOC118418917</name>
</gene>
<evidence type="ECO:0000256" key="3">
    <source>
        <dbReference type="PROSITE-ProRule" id="PRU00023"/>
    </source>
</evidence>
<evidence type="ECO:0000256" key="1">
    <source>
        <dbReference type="ARBA" id="ARBA00022737"/>
    </source>
</evidence>
<evidence type="ECO:0000256" key="4">
    <source>
        <dbReference type="SAM" id="Phobius"/>
    </source>
</evidence>
<keyword evidence="1" id="KW-0677">Repeat</keyword>
<dbReference type="PANTHER" id="PTHR24201:SF14">
    <property type="entry name" value="CYCLIN-DEPENDENT KINASE 4 INHIBITOR C-LIKE"/>
    <property type="match status" value="1"/>
</dbReference>
<dbReference type="SUPFAM" id="SSF48403">
    <property type="entry name" value="Ankyrin repeat"/>
    <property type="match status" value="1"/>
</dbReference>
<dbReference type="OMA" id="EYQGNTA"/>
<feature type="repeat" description="ANK" evidence="3">
    <location>
        <begin position="47"/>
        <end position="79"/>
    </location>
</feature>
<name>A0A9J7LF89_BRAFL</name>
<keyword evidence="2 3" id="KW-0040">ANK repeat</keyword>
<dbReference type="Pfam" id="PF12796">
    <property type="entry name" value="Ank_2"/>
    <property type="match status" value="1"/>
</dbReference>
<accession>A0A9J7LF89</accession>
<dbReference type="KEGG" id="bfo:118418917"/>
<evidence type="ECO:0000313" key="6">
    <source>
        <dbReference type="RefSeq" id="XP_035680954.1"/>
    </source>
</evidence>
<sequence length="232" mass="25783">MASMRSNSCTSMENIPSALAQAAIDGDVRTALQLLEDGHDPNQRDSRGRTPLHLAACRGAVDVMRVLVEFGAELSAVDQQGNTAMHMCGHVDTTQFLIDCGLQSDICNSHGLTPYMLAVRRGVKKQVLQLLERQLSQDSRQLYMQPQEEKLLLAAYSPERIETLEHLPTHPSSSQGLWRSVLHDWGQFVEDVGQKRLICLLVVMACLSLFVAYKVTGIVPLMDTREERIEGP</sequence>